<proteinExistence type="predicted"/>
<name>A0AA39IYB9_9AGAR</name>
<dbReference type="Proteomes" id="UP001175226">
    <property type="component" value="Unassembled WGS sequence"/>
</dbReference>
<dbReference type="AlphaFoldDB" id="A0AA39IYB9"/>
<comment type="caution">
    <text evidence="1">The sequence shown here is derived from an EMBL/GenBank/DDBJ whole genome shotgun (WGS) entry which is preliminary data.</text>
</comment>
<reference evidence="1" key="1">
    <citation type="submission" date="2023-06" db="EMBL/GenBank/DDBJ databases">
        <authorList>
            <consortium name="Lawrence Berkeley National Laboratory"/>
            <person name="Ahrendt S."/>
            <person name="Sahu N."/>
            <person name="Indic B."/>
            <person name="Wong-Bajracharya J."/>
            <person name="Merenyi Z."/>
            <person name="Ke H.-M."/>
            <person name="Monk M."/>
            <person name="Kocsube S."/>
            <person name="Drula E."/>
            <person name="Lipzen A."/>
            <person name="Balint B."/>
            <person name="Henrissat B."/>
            <person name="Andreopoulos B."/>
            <person name="Martin F.M."/>
            <person name="Harder C.B."/>
            <person name="Rigling D."/>
            <person name="Ford K.L."/>
            <person name="Foster G.D."/>
            <person name="Pangilinan J."/>
            <person name="Papanicolaou A."/>
            <person name="Barry K."/>
            <person name="LaButti K."/>
            <person name="Viragh M."/>
            <person name="Koriabine M."/>
            <person name="Yan M."/>
            <person name="Riley R."/>
            <person name="Champramary S."/>
            <person name="Plett K.L."/>
            <person name="Tsai I.J."/>
            <person name="Slot J."/>
            <person name="Sipos G."/>
            <person name="Plett J."/>
            <person name="Nagy L.G."/>
            <person name="Grigoriev I.V."/>
        </authorList>
    </citation>
    <scope>NUCLEOTIDE SEQUENCE</scope>
    <source>
        <strain evidence="1">FPL87.14</strain>
    </source>
</reference>
<evidence type="ECO:0000313" key="2">
    <source>
        <dbReference type="Proteomes" id="UP001175226"/>
    </source>
</evidence>
<keyword evidence="2" id="KW-1185">Reference proteome</keyword>
<sequence>MAFCLQYKQAQNLDALWVFLITWLDPTSLTHTHSHNHPHRVVHISRTPCTRTHGQPTLFSMRTLPLVYAICRLNGQIIASSVFHHSSMMTTMSRHHLHHLPPPPPSPTSLGAHLAFLFPTPPLSPLPPTPTPTQGLFMHTATTLLPALTTLQDPPHLTIFLVPSRPLVDTSITISTPIYAACPNMEGLEIEGDAGKGC</sequence>
<evidence type="ECO:0000313" key="1">
    <source>
        <dbReference type="EMBL" id="KAK0432074.1"/>
    </source>
</evidence>
<dbReference type="EMBL" id="JAUEPT010000101">
    <property type="protein sequence ID" value="KAK0432074.1"/>
    <property type="molecule type" value="Genomic_DNA"/>
</dbReference>
<gene>
    <name evidence="1" type="ORF">EV421DRAFT_1924819</name>
</gene>
<protein>
    <submittedName>
        <fullName evidence="1">Uncharacterized protein</fullName>
    </submittedName>
</protein>
<accession>A0AA39IYB9</accession>
<organism evidence="1 2">
    <name type="scientific">Armillaria borealis</name>
    <dbReference type="NCBI Taxonomy" id="47425"/>
    <lineage>
        <taxon>Eukaryota</taxon>
        <taxon>Fungi</taxon>
        <taxon>Dikarya</taxon>
        <taxon>Basidiomycota</taxon>
        <taxon>Agaricomycotina</taxon>
        <taxon>Agaricomycetes</taxon>
        <taxon>Agaricomycetidae</taxon>
        <taxon>Agaricales</taxon>
        <taxon>Marasmiineae</taxon>
        <taxon>Physalacriaceae</taxon>
        <taxon>Armillaria</taxon>
    </lineage>
</organism>